<keyword evidence="1" id="KW-0489">Methyltransferase</keyword>
<dbReference type="Pfam" id="PF13578">
    <property type="entry name" value="Methyltransf_24"/>
    <property type="match status" value="1"/>
</dbReference>
<dbReference type="HOGENOM" id="CLU_048108_0_0_9"/>
<evidence type="ECO:0000256" key="1">
    <source>
        <dbReference type="ARBA" id="ARBA00022603"/>
    </source>
</evidence>
<dbReference type="eggNOG" id="COG4372">
    <property type="taxonomic scope" value="Bacteria"/>
</dbReference>
<protein>
    <submittedName>
        <fullName evidence="3">Uncharacterized protein</fullName>
    </submittedName>
</protein>
<keyword evidence="4" id="KW-1185">Reference proteome</keyword>
<dbReference type="EMBL" id="CP004078">
    <property type="protein sequence ID" value="AHV99275.1"/>
    <property type="molecule type" value="Genomic_DNA"/>
</dbReference>
<dbReference type="KEGG" id="psab:PSAB_21930"/>
<name>X4ZS44_9BACL</name>
<dbReference type="PATRIC" id="fig|1268072.3.peg.4518"/>
<dbReference type="InterPro" id="IPR029063">
    <property type="entry name" value="SAM-dependent_MTases_sf"/>
</dbReference>
<dbReference type="GO" id="GO:0032259">
    <property type="term" value="P:methylation"/>
    <property type="evidence" value="ECO:0007669"/>
    <property type="project" value="UniProtKB-KW"/>
</dbReference>
<dbReference type="SUPFAM" id="SSF53335">
    <property type="entry name" value="S-adenosyl-L-methionine-dependent methyltransferases"/>
    <property type="match status" value="1"/>
</dbReference>
<dbReference type="PANTHER" id="PTHR40048:SF1">
    <property type="entry name" value="RHAMNOSYL O-METHYLTRANSFERASE"/>
    <property type="match status" value="1"/>
</dbReference>
<dbReference type="AlphaFoldDB" id="X4ZS44"/>
<dbReference type="PANTHER" id="PTHR40048">
    <property type="entry name" value="RHAMNOSYL O-METHYLTRANSFERASE"/>
    <property type="match status" value="1"/>
</dbReference>
<dbReference type="GO" id="GO:0005886">
    <property type="term" value="C:plasma membrane"/>
    <property type="evidence" value="ECO:0007669"/>
    <property type="project" value="TreeGrafter"/>
</dbReference>
<organism evidence="3 4">
    <name type="scientific">Paenibacillus sabinae T27</name>
    <dbReference type="NCBI Taxonomy" id="1268072"/>
    <lineage>
        <taxon>Bacteria</taxon>
        <taxon>Bacillati</taxon>
        <taxon>Bacillota</taxon>
        <taxon>Bacilli</taxon>
        <taxon>Bacillales</taxon>
        <taxon>Paenibacillaceae</taxon>
        <taxon>Paenibacillus</taxon>
    </lineage>
</organism>
<evidence type="ECO:0000313" key="4">
    <source>
        <dbReference type="Proteomes" id="UP000019772"/>
    </source>
</evidence>
<gene>
    <name evidence="3" type="ORF">PSAB_21930</name>
</gene>
<dbReference type="GO" id="GO:0008168">
    <property type="term" value="F:methyltransferase activity"/>
    <property type="evidence" value="ECO:0007669"/>
    <property type="project" value="UniProtKB-KW"/>
</dbReference>
<keyword evidence="2" id="KW-0808">Transferase</keyword>
<dbReference type="Proteomes" id="UP000019772">
    <property type="component" value="Chromosome"/>
</dbReference>
<dbReference type="OrthoDB" id="176403at2"/>
<proteinExistence type="predicted"/>
<accession>X4ZS44</accession>
<evidence type="ECO:0000313" key="3">
    <source>
        <dbReference type="EMBL" id="AHV99275.1"/>
    </source>
</evidence>
<evidence type="ECO:0000256" key="2">
    <source>
        <dbReference type="ARBA" id="ARBA00022679"/>
    </source>
</evidence>
<dbReference type="STRING" id="1268072.PSAB_21930"/>
<reference evidence="3 4" key="1">
    <citation type="journal article" date="2014" name="PLoS Genet.">
        <title>Comparative Genomic Analysis of N2-Fixing and Non-N2-Fixing Paenibacillus spp.: Organization, Evolution and Expression of the Nitrogen Fixation Genes.</title>
        <authorList>
            <person name="Xie J.B."/>
            <person name="Du Z."/>
            <person name="Bai L."/>
            <person name="Tian C."/>
            <person name="Zhang Y."/>
            <person name="Xie J.Y."/>
            <person name="Wang T."/>
            <person name="Liu X."/>
            <person name="Chen X."/>
            <person name="Cheng Q."/>
            <person name="Chen S."/>
            <person name="Li J."/>
        </authorList>
    </citation>
    <scope>NUCLEOTIDE SEQUENCE [LARGE SCALE GENOMIC DNA]</scope>
    <source>
        <strain evidence="3 4">T27</strain>
    </source>
</reference>
<sequence length="395" mass="47199">MQEWIISEPVFESDSINDMLLSPWGGHRNFAYDLTNFMKPSIIVELGSHLGGSFFSFCQSVKNSALSTKLYAVDTWQGDEHAGFYDEKVFELFKKIISAVYGNENINMIRKLFDDAVKDFEDDSVDILHIDGFHSYEAISHDYYTWISKVAANGIVLFHDIAKDTGYEAYKFWDEIKVQFPSLEFSHNWGLGILFPKGDSYYKTMVENNIKDKLKIYEFKAKHMIDSKRLKIDLSWQKEQTDKWWQEAQNYKCQVDTQNEQLKWQKEQTDYWWSEFIAEKKKSTKLLEDLKWQEDQTTNWWGKAEGFQIDLKWQKAQTDKWWAKAEELQRDLIWQKEQTDKWWESYIKSLEMSEGLEREKEEYQYLLSEKTKLINNMRNPLFYTKYIINSRGKKS</sequence>
<dbReference type="GO" id="GO:0071770">
    <property type="term" value="P:DIM/DIP cell wall layer assembly"/>
    <property type="evidence" value="ECO:0007669"/>
    <property type="project" value="TreeGrafter"/>
</dbReference>
<dbReference type="Gene3D" id="3.40.50.150">
    <property type="entry name" value="Vaccinia Virus protein VP39"/>
    <property type="match status" value="1"/>
</dbReference>